<dbReference type="Proteomes" id="UP000745577">
    <property type="component" value="Unassembled WGS sequence"/>
</dbReference>
<name>A0A955IAB5_9BACT</name>
<organism evidence="2 3">
    <name type="scientific">Candidatus Dojkabacteria bacterium</name>
    <dbReference type="NCBI Taxonomy" id="2099670"/>
    <lineage>
        <taxon>Bacteria</taxon>
        <taxon>Candidatus Dojkabacteria</taxon>
    </lineage>
</organism>
<accession>A0A955IAB5</accession>
<evidence type="ECO:0000313" key="2">
    <source>
        <dbReference type="EMBL" id="MCA9380577.1"/>
    </source>
</evidence>
<dbReference type="AlphaFoldDB" id="A0A955IAB5"/>
<comment type="caution">
    <text evidence="2">The sequence shown here is derived from an EMBL/GenBank/DDBJ whole genome shotgun (WGS) entry which is preliminary data.</text>
</comment>
<feature type="transmembrane region" description="Helical" evidence="1">
    <location>
        <begin position="48"/>
        <end position="70"/>
    </location>
</feature>
<evidence type="ECO:0000313" key="3">
    <source>
        <dbReference type="Proteomes" id="UP000745577"/>
    </source>
</evidence>
<protein>
    <submittedName>
        <fullName evidence="2">Uncharacterized protein</fullName>
    </submittedName>
</protein>
<keyword evidence="1" id="KW-1133">Transmembrane helix</keyword>
<gene>
    <name evidence="2" type="ORF">KC675_05350</name>
</gene>
<proteinExistence type="predicted"/>
<feature type="transmembrane region" description="Helical" evidence="1">
    <location>
        <begin position="21"/>
        <end position="42"/>
    </location>
</feature>
<dbReference type="EMBL" id="JAGQLL010000091">
    <property type="protein sequence ID" value="MCA9380577.1"/>
    <property type="molecule type" value="Genomic_DNA"/>
</dbReference>
<keyword evidence="1" id="KW-0812">Transmembrane</keyword>
<evidence type="ECO:0000256" key="1">
    <source>
        <dbReference type="SAM" id="Phobius"/>
    </source>
</evidence>
<sequence length="72" mass="7817">MDDEKQLIEDSELENNGSIKIIPLVVMPVLGMMIALGANILIPDDNFRQNVITVFTGSIAGALIGFGALFRR</sequence>
<keyword evidence="1" id="KW-0472">Membrane</keyword>
<reference evidence="2" key="2">
    <citation type="journal article" date="2021" name="Microbiome">
        <title>Successional dynamics and alternative stable states in a saline activated sludge microbial community over 9 years.</title>
        <authorList>
            <person name="Wang Y."/>
            <person name="Ye J."/>
            <person name="Ju F."/>
            <person name="Liu L."/>
            <person name="Boyd J.A."/>
            <person name="Deng Y."/>
            <person name="Parks D.H."/>
            <person name="Jiang X."/>
            <person name="Yin X."/>
            <person name="Woodcroft B.J."/>
            <person name="Tyson G.W."/>
            <person name="Hugenholtz P."/>
            <person name="Polz M.F."/>
            <person name="Zhang T."/>
        </authorList>
    </citation>
    <scope>NUCLEOTIDE SEQUENCE</scope>
    <source>
        <strain evidence="2">HKST-UBA15</strain>
    </source>
</reference>
<reference evidence="2" key="1">
    <citation type="submission" date="2020-04" db="EMBL/GenBank/DDBJ databases">
        <authorList>
            <person name="Zhang T."/>
        </authorList>
    </citation>
    <scope>NUCLEOTIDE SEQUENCE</scope>
    <source>
        <strain evidence="2">HKST-UBA15</strain>
    </source>
</reference>